<reference evidence="4" key="1">
    <citation type="journal article" date="2023" name="Mol. Phylogenet. Evol.">
        <title>Genome-scale phylogeny and comparative genomics of the fungal order Sordariales.</title>
        <authorList>
            <person name="Hensen N."/>
            <person name="Bonometti L."/>
            <person name="Westerberg I."/>
            <person name="Brannstrom I.O."/>
            <person name="Guillou S."/>
            <person name="Cros-Aarteil S."/>
            <person name="Calhoun S."/>
            <person name="Haridas S."/>
            <person name="Kuo A."/>
            <person name="Mondo S."/>
            <person name="Pangilinan J."/>
            <person name="Riley R."/>
            <person name="LaButti K."/>
            <person name="Andreopoulos B."/>
            <person name="Lipzen A."/>
            <person name="Chen C."/>
            <person name="Yan M."/>
            <person name="Daum C."/>
            <person name="Ng V."/>
            <person name="Clum A."/>
            <person name="Steindorff A."/>
            <person name="Ohm R.A."/>
            <person name="Martin F."/>
            <person name="Silar P."/>
            <person name="Natvig D.O."/>
            <person name="Lalanne C."/>
            <person name="Gautier V."/>
            <person name="Ament-Velasquez S.L."/>
            <person name="Kruys A."/>
            <person name="Hutchinson M.I."/>
            <person name="Powell A.J."/>
            <person name="Barry K."/>
            <person name="Miller A.N."/>
            <person name="Grigoriev I.V."/>
            <person name="Debuchy R."/>
            <person name="Gladieux P."/>
            <person name="Hiltunen Thoren M."/>
            <person name="Johannesson H."/>
        </authorList>
    </citation>
    <scope>NUCLEOTIDE SEQUENCE</scope>
    <source>
        <strain evidence="4">PSN293</strain>
    </source>
</reference>
<protein>
    <recommendedName>
        <fullName evidence="6">UDP-glucoronosyl and UDP-glucosyl transferase family protein</fullName>
    </recommendedName>
</protein>
<dbReference type="InterPro" id="IPR050271">
    <property type="entry name" value="UDP-glycosyltransferase"/>
</dbReference>
<sequence>MGSIDSPQSRPKRVLMFTNSEHGQANVYLATGYALVTLPDEDVEVHFASFDPIQKFVTTTTEHAQDEYQKSHPQPQHPFRPIIFHKLAGISMVAAWETPEVLNEQASLNYLEANQKWWTMRSQVASIMRRMHLLLRVILPWSGPEFVEIFWSAIDIVHNVQPDIVAVDPAFAPALTALRHIDAKFVVLAPNTIKDFAMPLQPNGEALWKYPVTGKPYAYPVPGHQIVNNVFLILLAIIISFFFDHRRKAIQDYVRLHADGAKLTTLNDLSLTPHLISRNLKFLVANTKEIEFPLRLIPGHIIPCGPMIRPAKAIGEVDPDLDSWLRGAAKTEEVGRREQVGTVYVNLGTHMRFDEASAVELARGLRILLDHADAMADSVEGKLNGNGDIQPGWEMGPESRIYEILGKEMDEDRVRIVDWIEAEPTAVLDSGGVVCVVHHGGANSFLETCCAGIPQVVLPAWMDTFDFARRAEILNIGRWGNQIAVGRICEGTELGSILVDVLLGPRSSLYAEKARKIAEICREGGGGRVKAARHILAEIAAEEEMHQNDTEGQVEDMNVDEKEPLLIEHTNGRTNGQC</sequence>
<reference evidence="4" key="2">
    <citation type="submission" date="2023-05" db="EMBL/GenBank/DDBJ databases">
        <authorList>
            <consortium name="Lawrence Berkeley National Laboratory"/>
            <person name="Steindorff A."/>
            <person name="Hensen N."/>
            <person name="Bonometti L."/>
            <person name="Westerberg I."/>
            <person name="Brannstrom I.O."/>
            <person name="Guillou S."/>
            <person name="Cros-Aarteil S."/>
            <person name="Calhoun S."/>
            <person name="Haridas S."/>
            <person name="Kuo A."/>
            <person name="Mondo S."/>
            <person name="Pangilinan J."/>
            <person name="Riley R."/>
            <person name="Labutti K."/>
            <person name="Andreopoulos B."/>
            <person name="Lipzen A."/>
            <person name="Chen C."/>
            <person name="Yanf M."/>
            <person name="Daum C."/>
            <person name="Ng V."/>
            <person name="Clum A."/>
            <person name="Ohm R."/>
            <person name="Martin F."/>
            <person name="Silar P."/>
            <person name="Natvig D."/>
            <person name="Lalanne C."/>
            <person name="Gautier V."/>
            <person name="Ament-Velasquez S.L."/>
            <person name="Kruys A."/>
            <person name="Hutchinson M.I."/>
            <person name="Powell A.J."/>
            <person name="Barry K."/>
            <person name="Miller A.N."/>
            <person name="Grigoriev I.V."/>
            <person name="Debuchy R."/>
            <person name="Gladieux P."/>
            <person name="Thoren M.H."/>
            <person name="Johannesson H."/>
        </authorList>
    </citation>
    <scope>NUCLEOTIDE SEQUENCE</scope>
    <source>
        <strain evidence="4">PSN293</strain>
    </source>
</reference>
<dbReference type="Proteomes" id="UP001301769">
    <property type="component" value="Unassembled WGS sequence"/>
</dbReference>
<accession>A0AAN6XZ47</accession>
<evidence type="ECO:0000313" key="4">
    <source>
        <dbReference type="EMBL" id="KAK4209599.1"/>
    </source>
</evidence>
<keyword evidence="5" id="KW-1185">Reference proteome</keyword>
<gene>
    <name evidence="4" type="ORF">QBC37DRAFT_294222</name>
</gene>
<organism evidence="4 5">
    <name type="scientific">Rhypophila decipiens</name>
    <dbReference type="NCBI Taxonomy" id="261697"/>
    <lineage>
        <taxon>Eukaryota</taxon>
        <taxon>Fungi</taxon>
        <taxon>Dikarya</taxon>
        <taxon>Ascomycota</taxon>
        <taxon>Pezizomycotina</taxon>
        <taxon>Sordariomycetes</taxon>
        <taxon>Sordariomycetidae</taxon>
        <taxon>Sordariales</taxon>
        <taxon>Naviculisporaceae</taxon>
        <taxon>Rhypophila</taxon>
    </lineage>
</organism>
<keyword evidence="3" id="KW-0812">Transmembrane</keyword>
<keyword evidence="2" id="KW-0808">Transferase</keyword>
<dbReference type="SUPFAM" id="SSF53756">
    <property type="entry name" value="UDP-Glycosyltransferase/glycogen phosphorylase"/>
    <property type="match status" value="1"/>
</dbReference>
<dbReference type="GO" id="GO:0008194">
    <property type="term" value="F:UDP-glycosyltransferase activity"/>
    <property type="evidence" value="ECO:0007669"/>
    <property type="project" value="TreeGrafter"/>
</dbReference>
<dbReference type="AlphaFoldDB" id="A0AAN6XZ47"/>
<evidence type="ECO:0008006" key="6">
    <source>
        <dbReference type="Google" id="ProtNLM"/>
    </source>
</evidence>
<feature type="transmembrane region" description="Helical" evidence="3">
    <location>
        <begin position="226"/>
        <end position="243"/>
    </location>
</feature>
<name>A0AAN6XZ47_9PEZI</name>
<dbReference type="EMBL" id="MU858199">
    <property type="protein sequence ID" value="KAK4209599.1"/>
    <property type="molecule type" value="Genomic_DNA"/>
</dbReference>
<dbReference type="PANTHER" id="PTHR48043">
    <property type="entry name" value="EG:EG0003.4 PROTEIN-RELATED"/>
    <property type="match status" value="1"/>
</dbReference>
<keyword evidence="3" id="KW-1133">Transmembrane helix</keyword>
<evidence type="ECO:0000256" key="3">
    <source>
        <dbReference type="SAM" id="Phobius"/>
    </source>
</evidence>
<evidence type="ECO:0000256" key="2">
    <source>
        <dbReference type="ARBA" id="ARBA00022679"/>
    </source>
</evidence>
<dbReference type="PANTHER" id="PTHR48043:SF145">
    <property type="entry name" value="FI06409P-RELATED"/>
    <property type="match status" value="1"/>
</dbReference>
<keyword evidence="1" id="KW-0328">Glycosyltransferase</keyword>
<dbReference type="Gene3D" id="3.40.50.2000">
    <property type="entry name" value="Glycogen Phosphorylase B"/>
    <property type="match status" value="1"/>
</dbReference>
<evidence type="ECO:0000256" key="1">
    <source>
        <dbReference type="ARBA" id="ARBA00022676"/>
    </source>
</evidence>
<keyword evidence="3" id="KW-0472">Membrane</keyword>
<proteinExistence type="predicted"/>
<evidence type="ECO:0000313" key="5">
    <source>
        <dbReference type="Proteomes" id="UP001301769"/>
    </source>
</evidence>
<comment type="caution">
    <text evidence="4">The sequence shown here is derived from an EMBL/GenBank/DDBJ whole genome shotgun (WGS) entry which is preliminary data.</text>
</comment>